<keyword evidence="5 11" id="KW-0812">Transmembrane</keyword>
<keyword evidence="10 11" id="KW-0998">Cell outer membrane</keyword>
<dbReference type="InterPro" id="IPR039426">
    <property type="entry name" value="TonB-dep_rcpt-like"/>
</dbReference>
<keyword evidence="7" id="KW-0406">Ion transport</keyword>
<keyword evidence="15" id="KW-1185">Reference proteome</keyword>
<feature type="domain" description="TonB-dependent receptor plug" evidence="13">
    <location>
        <begin position="61"/>
        <end position="165"/>
    </location>
</feature>
<evidence type="ECO:0000256" key="10">
    <source>
        <dbReference type="ARBA" id="ARBA00023237"/>
    </source>
</evidence>
<accession>A0A7Y0L973</accession>
<evidence type="ECO:0000259" key="13">
    <source>
        <dbReference type="Pfam" id="PF07715"/>
    </source>
</evidence>
<evidence type="ECO:0000256" key="2">
    <source>
        <dbReference type="ARBA" id="ARBA00022448"/>
    </source>
</evidence>
<evidence type="ECO:0000313" key="14">
    <source>
        <dbReference type="EMBL" id="NMP30097.1"/>
    </source>
</evidence>
<keyword evidence="14" id="KW-0675">Receptor</keyword>
<dbReference type="Pfam" id="PF07715">
    <property type="entry name" value="Plug"/>
    <property type="match status" value="1"/>
</dbReference>
<dbReference type="GO" id="GO:0006826">
    <property type="term" value="P:iron ion transport"/>
    <property type="evidence" value="ECO:0007669"/>
    <property type="project" value="UniProtKB-KW"/>
</dbReference>
<feature type="chain" id="PRO_5031433237" evidence="12">
    <location>
        <begin position="31"/>
        <end position="761"/>
    </location>
</feature>
<dbReference type="PANTHER" id="PTHR32552">
    <property type="entry name" value="FERRICHROME IRON RECEPTOR-RELATED"/>
    <property type="match status" value="1"/>
</dbReference>
<dbReference type="Proteomes" id="UP000568664">
    <property type="component" value="Unassembled WGS sequence"/>
</dbReference>
<name>A0A7Y0L973_9GAMM</name>
<organism evidence="14 15">
    <name type="scientific">Thalassotalea algicola</name>
    <dbReference type="NCBI Taxonomy" id="2716224"/>
    <lineage>
        <taxon>Bacteria</taxon>
        <taxon>Pseudomonadati</taxon>
        <taxon>Pseudomonadota</taxon>
        <taxon>Gammaproteobacteria</taxon>
        <taxon>Alteromonadales</taxon>
        <taxon>Colwelliaceae</taxon>
        <taxon>Thalassotalea</taxon>
    </lineage>
</organism>
<evidence type="ECO:0000256" key="11">
    <source>
        <dbReference type="PROSITE-ProRule" id="PRU01360"/>
    </source>
</evidence>
<evidence type="ECO:0000256" key="1">
    <source>
        <dbReference type="ARBA" id="ARBA00004571"/>
    </source>
</evidence>
<dbReference type="PANTHER" id="PTHR32552:SF81">
    <property type="entry name" value="TONB-DEPENDENT OUTER MEMBRANE RECEPTOR"/>
    <property type="match status" value="1"/>
</dbReference>
<keyword evidence="4" id="KW-0410">Iron transport</keyword>
<keyword evidence="2 11" id="KW-0813">Transport</keyword>
<dbReference type="InterPro" id="IPR036942">
    <property type="entry name" value="Beta-barrel_TonB_sf"/>
</dbReference>
<protein>
    <submittedName>
        <fullName evidence="14">TonB-dependent receptor plug domain-containing protein</fullName>
    </submittedName>
</protein>
<dbReference type="EMBL" id="JABBXH010000001">
    <property type="protein sequence ID" value="NMP30097.1"/>
    <property type="molecule type" value="Genomic_DNA"/>
</dbReference>
<dbReference type="PROSITE" id="PS52016">
    <property type="entry name" value="TONB_DEPENDENT_REC_3"/>
    <property type="match status" value="1"/>
</dbReference>
<evidence type="ECO:0000256" key="4">
    <source>
        <dbReference type="ARBA" id="ARBA00022496"/>
    </source>
</evidence>
<sequence>MNNLSSPSFLVQSIKAALLSSVFAIPTAFAAENDDAAKDENSASEIEHIEVTSRLRKESIDKIPVSVISFNLEDMEKAGMEDINDIASNAIGFSMEKTFGRQADIPVMRGVSWIPGFGTQKASYFIDGVYFSGSIQSLPLDLIERVEIIKGPQSALYGRSTFSGAINLITRKPGDKASGYVTATYGKNGNQQLAGGISSKITDTLSFRASGSLDQYDGDWKNEKEGGPSLGGEKTKSAMLGLYYNSERTDVALNFIYNENDDEHSVFMFQDPSYNNCYLDTRAYYCGEAKTDLPINIGGILDNSDYGLRSEREHISLKIDHSFDFGDLSWSTAINTYDTENGVDQTYTGYEQAFSFGFFFGGPYFGSAAGWHTLGEGQSDEISHEVRFSSTAFDDRLYWMVGAYYWEWEDDPEDADAFVAKNSNQALMASVSYDITDDFNISVEARKATDEIETQAYENLIQDPTYADVDNEFDSTTTRIIAEYNWDEHLFYLTRSEGNSPGDFNSDSNLPIELIKVEEEEMVMYEFGWKSTLLDGALYLSTAAFFMDWDDQQLTDSYIDESAGGGDVPISYISNKGETEVKGVEIQGKWLVNENFDIDFGFSYTNSEFVEAFDGNHCRIISGLSSSECNQPANLTTYGDISGNTPPQVPEKEANLAFNYKGEIDEDTGWFARLSASYDSSRYAHIHNFIETGSRTKVDLRAGINHGGVTLTAWAKNLTDDETPTYIFRYIDAQSFAFSSRAFPIAPSRGREFGVTMKYSF</sequence>
<feature type="signal peptide" evidence="12">
    <location>
        <begin position="1"/>
        <end position="30"/>
    </location>
</feature>
<comment type="caution">
    <text evidence="14">The sequence shown here is derived from an EMBL/GenBank/DDBJ whole genome shotgun (WGS) entry which is preliminary data.</text>
</comment>
<keyword evidence="3 11" id="KW-1134">Transmembrane beta strand</keyword>
<dbReference type="RefSeq" id="WP_169073440.1">
    <property type="nucleotide sequence ID" value="NZ_JABBXH010000001.1"/>
</dbReference>
<gene>
    <name evidence="14" type="ORF">HII17_00860</name>
</gene>
<keyword evidence="8" id="KW-0798">TonB box</keyword>
<dbReference type="GO" id="GO:0009279">
    <property type="term" value="C:cell outer membrane"/>
    <property type="evidence" value="ECO:0007669"/>
    <property type="project" value="UniProtKB-SubCell"/>
</dbReference>
<keyword evidence="9 11" id="KW-0472">Membrane</keyword>
<evidence type="ECO:0000256" key="9">
    <source>
        <dbReference type="ARBA" id="ARBA00023136"/>
    </source>
</evidence>
<comment type="similarity">
    <text evidence="11">Belongs to the TonB-dependent receptor family.</text>
</comment>
<evidence type="ECO:0000256" key="3">
    <source>
        <dbReference type="ARBA" id="ARBA00022452"/>
    </source>
</evidence>
<evidence type="ECO:0000256" key="12">
    <source>
        <dbReference type="SAM" id="SignalP"/>
    </source>
</evidence>
<keyword evidence="6" id="KW-0408">Iron</keyword>
<dbReference type="AlphaFoldDB" id="A0A7Y0L973"/>
<dbReference type="SUPFAM" id="SSF56935">
    <property type="entry name" value="Porins"/>
    <property type="match status" value="1"/>
</dbReference>
<reference evidence="14 15" key="1">
    <citation type="submission" date="2020-04" db="EMBL/GenBank/DDBJ databases">
        <title>Thalassotalea sp. M1531, isolated from the surface of marine red alga.</title>
        <authorList>
            <person name="Pang L."/>
            <person name="Lu D.-C."/>
        </authorList>
    </citation>
    <scope>NUCLEOTIDE SEQUENCE [LARGE SCALE GENOMIC DNA]</scope>
    <source>
        <strain evidence="14 15">M1531</strain>
    </source>
</reference>
<evidence type="ECO:0000313" key="15">
    <source>
        <dbReference type="Proteomes" id="UP000568664"/>
    </source>
</evidence>
<dbReference type="InterPro" id="IPR012910">
    <property type="entry name" value="Plug_dom"/>
</dbReference>
<dbReference type="Gene3D" id="2.40.170.20">
    <property type="entry name" value="TonB-dependent receptor, beta-barrel domain"/>
    <property type="match status" value="1"/>
</dbReference>
<evidence type="ECO:0000256" key="6">
    <source>
        <dbReference type="ARBA" id="ARBA00023004"/>
    </source>
</evidence>
<evidence type="ECO:0000256" key="7">
    <source>
        <dbReference type="ARBA" id="ARBA00023065"/>
    </source>
</evidence>
<comment type="subcellular location">
    <subcellularLocation>
        <location evidence="1 11">Cell outer membrane</location>
        <topology evidence="1 11">Multi-pass membrane protein</topology>
    </subcellularLocation>
</comment>
<evidence type="ECO:0000256" key="8">
    <source>
        <dbReference type="ARBA" id="ARBA00023077"/>
    </source>
</evidence>
<keyword evidence="12" id="KW-0732">Signal</keyword>
<proteinExistence type="inferred from homology"/>
<evidence type="ECO:0000256" key="5">
    <source>
        <dbReference type="ARBA" id="ARBA00022692"/>
    </source>
</evidence>